<dbReference type="InterPro" id="IPR029499">
    <property type="entry name" value="PduO-typ"/>
</dbReference>
<dbReference type="InterPro" id="IPR016030">
    <property type="entry name" value="CblAdoTrfase-like"/>
</dbReference>
<dbReference type="UniPathway" id="UPA00148">
    <property type="reaction ID" value="UER00233"/>
</dbReference>
<keyword evidence="8 17" id="KW-0808">Transferase</keyword>
<protein>
    <recommendedName>
        <fullName evidence="5 17">Corrinoid adenosyltransferase</fullName>
        <ecNumber evidence="4 17">2.5.1.17</ecNumber>
    </recommendedName>
    <alternativeName>
        <fullName evidence="12 17">Cob(II)alamin adenosyltransferase</fullName>
    </alternativeName>
    <alternativeName>
        <fullName evidence="14 17">Cob(II)yrinic acid a,c-diamide adenosyltransferase</fullName>
    </alternativeName>
    <alternativeName>
        <fullName evidence="13 17">Cobinamide/cobalamin adenosyltransferase</fullName>
    </alternativeName>
</protein>
<keyword evidence="9 17" id="KW-0547">Nucleotide-binding</keyword>
<name>A0A4R4W2X4_9ACTN</name>
<keyword evidence="7 17" id="KW-0169">Cobalamin biosynthesis</keyword>
<evidence type="ECO:0000256" key="5">
    <source>
        <dbReference type="ARBA" id="ARBA00020963"/>
    </source>
</evidence>
<dbReference type="Pfam" id="PF01923">
    <property type="entry name" value="Cob_adeno_trans"/>
    <property type="match status" value="1"/>
</dbReference>
<keyword evidence="10 17" id="KW-0067">ATP-binding</keyword>
<comment type="subcellular location">
    <subcellularLocation>
        <location evidence="1">Cytoplasm</location>
    </subcellularLocation>
</comment>
<dbReference type="AlphaFoldDB" id="A0A4R4W2X4"/>
<keyword evidence="20" id="KW-1185">Reference proteome</keyword>
<reference evidence="19 20" key="1">
    <citation type="submission" date="2019-03" db="EMBL/GenBank/DDBJ databases">
        <title>Draft genome sequences of novel Actinobacteria.</title>
        <authorList>
            <person name="Sahin N."/>
            <person name="Ay H."/>
            <person name="Saygin H."/>
        </authorList>
    </citation>
    <scope>NUCLEOTIDE SEQUENCE [LARGE SCALE GENOMIC DNA]</scope>
    <source>
        <strain evidence="19 20">KC310</strain>
    </source>
</reference>
<accession>A0A4R4W2X4</accession>
<proteinExistence type="inferred from homology"/>
<dbReference type="Proteomes" id="UP000295258">
    <property type="component" value="Unassembled WGS sequence"/>
</dbReference>
<evidence type="ECO:0000256" key="9">
    <source>
        <dbReference type="ARBA" id="ARBA00022741"/>
    </source>
</evidence>
<dbReference type="PANTHER" id="PTHR12213">
    <property type="entry name" value="CORRINOID ADENOSYLTRANSFERASE"/>
    <property type="match status" value="1"/>
</dbReference>
<dbReference type="GO" id="GO:0008817">
    <property type="term" value="F:corrinoid adenosyltransferase activity"/>
    <property type="evidence" value="ECO:0007669"/>
    <property type="project" value="UniProtKB-UniRule"/>
</dbReference>
<keyword evidence="11" id="KW-0627">Porphyrin biosynthesis</keyword>
<evidence type="ECO:0000256" key="10">
    <source>
        <dbReference type="ARBA" id="ARBA00022840"/>
    </source>
</evidence>
<evidence type="ECO:0000256" key="11">
    <source>
        <dbReference type="ARBA" id="ARBA00023244"/>
    </source>
</evidence>
<evidence type="ECO:0000256" key="8">
    <source>
        <dbReference type="ARBA" id="ARBA00022679"/>
    </source>
</evidence>
<dbReference type="GO" id="GO:0005524">
    <property type="term" value="F:ATP binding"/>
    <property type="evidence" value="ECO:0007669"/>
    <property type="project" value="UniProtKB-UniRule"/>
</dbReference>
<comment type="similarity">
    <text evidence="3 17">Belongs to the Cob(I)alamin adenosyltransferase family.</text>
</comment>
<evidence type="ECO:0000313" key="20">
    <source>
        <dbReference type="Proteomes" id="UP000295258"/>
    </source>
</evidence>
<sequence length="196" mass="21413">MTRADKDKPVVLSRIYTRTGDDGTTTLSDMSPAPKTDLRLAAYADVEEANAHLGVALSHGTLPADLVEVLVRVQNELFDLGADLATPVVANPDFPPLRVEQSYIDWLETQCDRYNAGLKPLRSFILPGGDPATAALHVARVTVRRAERTAWAALQAHDDMNVLTAKYLNRLSDLLFIACRVAHGGNEILWKPGGTR</sequence>
<comment type="pathway">
    <text evidence="2 17">Cofactor biosynthesis; adenosylcobalamin biosynthesis; adenosylcobalamin from cob(II)yrinate a,c-diamide: step 2/7.</text>
</comment>
<evidence type="ECO:0000256" key="17">
    <source>
        <dbReference type="RuleBase" id="RU366026"/>
    </source>
</evidence>
<comment type="catalytic activity">
    <reaction evidence="16 17">
        <text>2 cob(II)alamin + reduced [electron-transfer flavoprotein] + 2 ATP = 2 adenosylcob(III)alamin + 2 triphosphate + oxidized [electron-transfer flavoprotein] + 3 H(+)</text>
        <dbReference type="Rhea" id="RHEA:28671"/>
        <dbReference type="Rhea" id="RHEA-COMP:10685"/>
        <dbReference type="Rhea" id="RHEA-COMP:10686"/>
        <dbReference type="ChEBI" id="CHEBI:15378"/>
        <dbReference type="ChEBI" id="CHEBI:16304"/>
        <dbReference type="ChEBI" id="CHEBI:18036"/>
        <dbReference type="ChEBI" id="CHEBI:18408"/>
        <dbReference type="ChEBI" id="CHEBI:30616"/>
        <dbReference type="ChEBI" id="CHEBI:57692"/>
        <dbReference type="ChEBI" id="CHEBI:58307"/>
        <dbReference type="EC" id="2.5.1.17"/>
    </reaction>
</comment>
<evidence type="ECO:0000313" key="19">
    <source>
        <dbReference type="EMBL" id="TDD07300.1"/>
    </source>
</evidence>
<dbReference type="InterPro" id="IPR036451">
    <property type="entry name" value="CblAdoTrfase-like_sf"/>
</dbReference>
<evidence type="ECO:0000256" key="2">
    <source>
        <dbReference type="ARBA" id="ARBA00005121"/>
    </source>
</evidence>
<dbReference type="PANTHER" id="PTHR12213:SF0">
    <property type="entry name" value="CORRINOID ADENOSYLTRANSFERASE MMAB"/>
    <property type="match status" value="1"/>
</dbReference>
<feature type="domain" description="Cobalamin adenosyltransferase-like" evidence="18">
    <location>
        <begin position="15"/>
        <end position="182"/>
    </location>
</feature>
<evidence type="ECO:0000256" key="3">
    <source>
        <dbReference type="ARBA" id="ARBA00007487"/>
    </source>
</evidence>
<organism evidence="19 20">
    <name type="scientific">Nonomuraea deserti</name>
    <dbReference type="NCBI Taxonomy" id="1848322"/>
    <lineage>
        <taxon>Bacteria</taxon>
        <taxon>Bacillati</taxon>
        <taxon>Actinomycetota</taxon>
        <taxon>Actinomycetes</taxon>
        <taxon>Streptosporangiales</taxon>
        <taxon>Streptosporangiaceae</taxon>
        <taxon>Nonomuraea</taxon>
    </lineage>
</organism>
<evidence type="ECO:0000256" key="14">
    <source>
        <dbReference type="ARBA" id="ARBA00033354"/>
    </source>
</evidence>
<evidence type="ECO:0000256" key="4">
    <source>
        <dbReference type="ARBA" id="ARBA00012454"/>
    </source>
</evidence>
<dbReference type="SUPFAM" id="SSF89028">
    <property type="entry name" value="Cobalamin adenosyltransferase-like"/>
    <property type="match status" value="1"/>
</dbReference>
<keyword evidence="6" id="KW-0963">Cytoplasm</keyword>
<dbReference type="Gene3D" id="1.20.1200.10">
    <property type="entry name" value="Cobalamin adenosyltransferase-like"/>
    <property type="match status" value="1"/>
</dbReference>
<dbReference type="EC" id="2.5.1.17" evidence="4 17"/>
<evidence type="ECO:0000256" key="15">
    <source>
        <dbReference type="ARBA" id="ARBA00048555"/>
    </source>
</evidence>
<dbReference type="GO" id="GO:0009236">
    <property type="term" value="P:cobalamin biosynthetic process"/>
    <property type="evidence" value="ECO:0007669"/>
    <property type="project" value="UniProtKB-UniRule"/>
</dbReference>
<dbReference type="FunFam" id="1.20.1200.10:FF:000003">
    <property type="entry name" value="ATP:cob(I)alamin adenosyltransferase"/>
    <property type="match status" value="1"/>
</dbReference>
<dbReference type="GO" id="GO:0006779">
    <property type="term" value="P:porphyrin-containing compound biosynthetic process"/>
    <property type="evidence" value="ECO:0007669"/>
    <property type="project" value="UniProtKB-KW"/>
</dbReference>
<evidence type="ECO:0000256" key="13">
    <source>
        <dbReference type="ARBA" id="ARBA00033334"/>
    </source>
</evidence>
<evidence type="ECO:0000256" key="12">
    <source>
        <dbReference type="ARBA" id="ARBA00031529"/>
    </source>
</evidence>
<gene>
    <name evidence="19" type="ORF">E1292_13675</name>
</gene>
<evidence type="ECO:0000256" key="1">
    <source>
        <dbReference type="ARBA" id="ARBA00004496"/>
    </source>
</evidence>
<comment type="catalytic activity">
    <reaction evidence="15 17">
        <text>2 cob(II)yrinate a,c diamide + reduced [electron-transfer flavoprotein] + 2 ATP = 2 adenosylcob(III)yrinate a,c-diamide + 2 triphosphate + oxidized [electron-transfer flavoprotein] + 3 H(+)</text>
        <dbReference type="Rhea" id="RHEA:11528"/>
        <dbReference type="Rhea" id="RHEA-COMP:10685"/>
        <dbReference type="Rhea" id="RHEA-COMP:10686"/>
        <dbReference type="ChEBI" id="CHEBI:15378"/>
        <dbReference type="ChEBI" id="CHEBI:18036"/>
        <dbReference type="ChEBI" id="CHEBI:30616"/>
        <dbReference type="ChEBI" id="CHEBI:57692"/>
        <dbReference type="ChEBI" id="CHEBI:58307"/>
        <dbReference type="ChEBI" id="CHEBI:58503"/>
        <dbReference type="ChEBI" id="CHEBI:58537"/>
        <dbReference type="EC" id="2.5.1.17"/>
    </reaction>
</comment>
<dbReference type="GO" id="GO:0005737">
    <property type="term" value="C:cytoplasm"/>
    <property type="evidence" value="ECO:0007669"/>
    <property type="project" value="UniProtKB-SubCell"/>
</dbReference>
<comment type="caution">
    <text evidence="19">The sequence shown here is derived from an EMBL/GenBank/DDBJ whole genome shotgun (WGS) entry which is preliminary data.</text>
</comment>
<dbReference type="NCBIfam" id="TIGR00636">
    <property type="entry name" value="PduO_Nterm"/>
    <property type="match status" value="1"/>
</dbReference>
<evidence type="ECO:0000259" key="18">
    <source>
        <dbReference type="Pfam" id="PF01923"/>
    </source>
</evidence>
<dbReference type="RefSeq" id="WP_132595518.1">
    <property type="nucleotide sequence ID" value="NZ_SMKO01000027.1"/>
</dbReference>
<evidence type="ECO:0000256" key="6">
    <source>
        <dbReference type="ARBA" id="ARBA00022490"/>
    </source>
</evidence>
<evidence type="ECO:0000256" key="7">
    <source>
        <dbReference type="ARBA" id="ARBA00022573"/>
    </source>
</evidence>
<dbReference type="EMBL" id="SMKO01000027">
    <property type="protein sequence ID" value="TDD07300.1"/>
    <property type="molecule type" value="Genomic_DNA"/>
</dbReference>
<evidence type="ECO:0000256" key="16">
    <source>
        <dbReference type="ARBA" id="ARBA00048692"/>
    </source>
</evidence>